<feature type="compositionally biased region" description="Polar residues" evidence="1">
    <location>
        <begin position="470"/>
        <end position="483"/>
    </location>
</feature>
<feature type="transmembrane region" description="Helical" evidence="2">
    <location>
        <begin position="1361"/>
        <end position="1392"/>
    </location>
</feature>
<organism evidence="3 4">
    <name type="scientific">Rhamnella rubrinervis</name>
    <dbReference type="NCBI Taxonomy" id="2594499"/>
    <lineage>
        <taxon>Eukaryota</taxon>
        <taxon>Viridiplantae</taxon>
        <taxon>Streptophyta</taxon>
        <taxon>Embryophyta</taxon>
        <taxon>Tracheophyta</taxon>
        <taxon>Spermatophyta</taxon>
        <taxon>Magnoliopsida</taxon>
        <taxon>eudicotyledons</taxon>
        <taxon>Gunneridae</taxon>
        <taxon>Pentapetalae</taxon>
        <taxon>rosids</taxon>
        <taxon>fabids</taxon>
        <taxon>Rosales</taxon>
        <taxon>Rhamnaceae</taxon>
        <taxon>rhamnoid group</taxon>
        <taxon>Rhamneae</taxon>
        <taxon>Rhamnella</taxon>
    </lineage>
</organism>
<feature type="region of interest" description="Disordered" evidence="1">
    <location>
        <begin position="430"/>
        <end position="488"/>
    </location>
</feature>
<feature type="compositionally biased region" description="Polar residues" evidence="1">
    <location>
        <begin position="1084"/>
        <end position="1105"/>
    </location>
</feature>
<feature type="compositionally biased region" description="Basic and acidic residues" evidence="1">
    <location>
        <begin position="1177"/>
        <end position="1189"/>
    </location>
</feature>
<feature type="compositionally biased region" description="Basic and acidic residues" evidence="1">
    <location>
        <begin position="1107"/>
        <end position="1116"/>
    </location>
</feature>
<keyword evidence="4" id="KW-1185">Reference proteome</keyword>
<accession>A0A8K0DUI0</accession>
<comment type="caution">
    <text evidence="3">The sequence shown here is derived from an EMBL/GenBank/DDBJ whole genome shotgun (WGS) entry which is preliminary data.</text>
</comment>
<feature type="region of interest" description="Disordered" evidence="1">
    <location>
        <begin position="580"/>
        <end position="642"/>
    </location>
</feature>
<dbReference type="EMBL" id="VOIH02000011">
    <property type="protein sequence ID" value="KAF3434478.1"/>
    <property type="molecule type" value="Genomic_DNA"/>
</dbReference>
<sequence length="1534" mass="168311">MAENLRFEAGLASPEELALAGSYPNGQRGNYGNASLDRSGSFREGGEGRMFSSGASTPRRNATLMAEMPLLSHCLMLDSITIENQKYTRLGELRRALGIISFGSTAEDNSFGAAHSKPAPLVATEELRRFKANVQDACIKARGRVKRLDESLHKLNKYCETLNSKKQQWNEMITNDRPSGSNLLKIGTQIPRNPVDLLNQRVEDRTKNVLSKRVRSSVAERAEGRTNALARQPMVMGKDRDLLRDFGEGSDLVEEKIRKLPAGGETWDRKMKRKRSVGAVLSRPVDDGEPKRVMYHKHNNDPGSQTCDGQTFRSGLSNGTTGINKLDGNSLPASSNSRTITKNEAEKVSLSRDILSGSSKERLKGNNRSTIREDNQILSPNPLVKGKAARAPRSGPATAGNSSPNFPRTSGTLEGWEQAASVNKIHSVSGANNRKRPMPTGSSSPPMAQWVGQRPQKISRNRRANLVPPVSNNDEVQISSDGRSPSDLGARITSFGTNGSVLARGMANGSQQVRVKSENVLSPARLSESEESGAFENCESRLKEKGPGSGEVDDRAANAVQNAGPSILVTKKSKIIIKEETGDGVRRQGRSGRGSSFSRASNSPMREKLESVASAKPPKNTKPGFERSSSKSGRPPLKKLSDQKAIARLGNISVIGSPDFAGESDYDREELLAAASFACNASYLSCTSCFWKKMQPIFAPVSLEDAAYLKEQLKSVEENHENISKMFGNGNGNSNGVLGDLHEQNFVSQAHGGKEKSWHDQVLDSDTLCRRYSARSKKVLPLYQRVLSALIVENETEEFEENNGGRITSFQYGGDYPSDATYVSIDVEPRNMVRFELEYESISCPQTTKQHAVYNVSCNGNNTFSKGPNIHNQLYDNNLVKGDQGVMQLDNGVFTEFSNIGVDGPLPICTNASRISSFDCPYEKMCLEDKLVLELESLGLYPETVPDLADGEVEAINFDILGLQKRLHQQAGKTKMQLKKITKAIEEGNEVEKRDLEQVAMDRLVELAYKKLLATRGSIASKYGVAKVPKQVAMAFMKRTLARCRKFEDTGKSCFSEPALRDVIFAIPHGSDAELTNCISSANSPTVTHNSQPEPVLSESLSGQVGQHDHNSEKTGRNTSHVFGNFTNSSEQDFAKTGPIFNRGKKKEVLLDDVGGSSTLKASSNQGNGPLGGAKGKRSEREQEKDTSARKSVAKVSRLSLGKQKGERKTKTKPKQKTAQLSTSGNGSITHDYPSATGFNEVGRNGGNRKREVGLLAHGYDVEDPSTENKVQMDFTNLQLHELDSIELGVVNEFGGNSDLGTWLNIDEDGLQEHDLMGLDIPMDDLSDAIVRGQPAGKVMALAYRHISVHLIVLNTLKVSVIGFAVAGCWFFCLTLLFAGCEAGVGIVFAMLSYEMKQVHEKLVNYRVYFLVPAKFSYFNRIRLLDMYPYLTPIPESEQHRFGALTWFLKKSIIFLSKGFSQQFNCLTPATLSPAEDRYGDGSHDRVYHHLHGSTPAQVALLLQFHWQFIQVFGATLGELDNEDWSTTVVDTTT</sequence>
<feature type="compositionally biased region" description="Polar residues" evidence="1">
    <location>
        <begin position="1156"/>
        <end position="1168"/>
    </location>
</feature>
<protein>
    <submittedName>
        <fullName evidence="3">Uncharacterized protein</fullName>
    </submittedName>
</protein>
<keyword evidence="2" id="KW-0812">Transmembrane</keyword>
<dbReference type="PANTHER" id="PTHR31115:SF2">
    <property type="entry name" value="OS05G0107300 PROTEIN"/>
    <property type="match status" value="1"/>
</dbReference>
<evidence type="ECO:0000256" key="2">
    <source>
        <dbReference type="SAM" id="Phobius"/>
    </source>
</evidence>
<gene>
    <name evidence="3" type="ORF">FNV43_RR25581</name>
</gene>
<feature type="region of interest" description="Disordered" evidence="1">
    <location>
        <begin position="508"/>
        <end position="559"/>
    </location>
</feature>
<evidence type="ECO:0000256" key="1">
    <source>
        <dbReference type="SAM" id="MobiDB-lite"/>
    </source>
</evidence>
<keyword evidence="2" id="KW-0472">Membrane</keyword>
<dbReference type="OrthoDB" id="1915143at2759"/>
<feature type="compositionally biased region" description="Basic and acidic residues" evidence="1">
    <location>
        <begin position="341"/>
        <end position="350"/>
    </location>
</feature>
<feature type="region of interest" description="Disordered" evidence="1">
    <location>
        <begin position="29"/>
        <end position="57"/>
    </location>
</feature>
<dbReference type="Proteomes" id="UP000796880">
    <property type="component" value="Unassembled WGS sequence"/>
</dbReference>
<name>A0A8K0DUI0_9ROSA</name>
<proteinExistence type="predicted"/>
<feature type="compositionally biased region" description="Polar residues" evidence="1">
    <location>
        <begin position="399"/>
        <end position="412"/>
    </location>
</feature>
<evidence type="ECO:0000313" key="4">
    <source>
        <dbReference type="Proteomes" id="UP000796880"/>
    </source>
</evidence>
<dbReference type="PANTHER" id="PTHR31115">
    <property type="entry name" value="OS05G0107300 PROTEIN"/>
    <property type="match status" value="1"/>
</dbReference>
<feature type="compositionally biased region" description="Polar residues" evidence="1">
    <location>
        <begin position="301"/>
        <end position="323"/>
    </location>
</feature>
<feature type="region of interest" description="Disordered" evidence="1">
    <location>
        <begin position="298"/>
        <end position="412"/>
    </location>
</feature>
<feature type="region of interest" description="Disordered" evidence="1">
    <location>
        <begin position="1084"/>
        <end position="1140"/>
    </location>
</feature>
<feature type="region of interest" description="Disordered" evidence="1">
    <location>
        <begin position="1156"/>
        <end position="1246"/>
    </location>
</feature>
<evidence type="ECO:0000313" key="3">
    <source>
        <dbReference type="EMBL" id="KAF3434478.1"/>
    </source>
</evidence>
<feature type="compositionally biased region" description="Basic and acidic residues" evidence="1">
    <location>
        <begin position="538"/>
        <end position="556"/>
    </location>
</feature>
<reference evidence="3" key="1">
    <citation type="submission" date="2020-03" db="EMBL/GenBank/DDBJ databases">
        <title>A high-quality chromosome-level genome assembly of a woody plant with both climbing and erect habits, Rhamnella rubrinervis.</title>
        <authorList>
            <person name="Lu Z."/>
            <person name="Yang Y."/>
            <person name="Zhu X."/>
            <person name="Sun Y."/>
        </authorList>
    </citation>
    <scope>NUCLEOTIDE SEQUENCE</scope>
    <source>
        <strain evidence="3">BYM</strain>
        <tissue evidence="3">Leaf</tissue>
    </source>
</reference>
<keyword evidence="2" id="KW-1133">Transmembrane helix</keyword>
<feature type="compositionally biased region" description="Basic and acidic residues" evidence="1">
    <location>
        <begin position="359"/>
        <end position="375"/>
    </location>
</feature>
<feature type="compositionally biased region" description="Polar residues" evidence="1">
    <location>
        <begin position="1117"/>
        <end position="1132"/>
    </location>
</feature>
<feature type="compositionally biased region" description="Polar residues" evidence="1">
    <location>
        <begin position="331"/>
        <end position="340"/>
    </location>
</feature>